<evidence type="ECO:0000259" key="5">
    <source>
        <dbReference type="Pfam" id="PF00155"/>
    </source>
</evidence>
<organism evidence="6 7">
    <name type="scientific">Compostibacter hankyongensis</name>
    <dbReference type="NCBI Taxonomy" id="1007089"/>
    <lineage>
        <taxon>Bacteria</taxon>
        <taxon>Pseudomonadati</taxon>
        <taxon>Bacteroidota</taxon>
        <taxon>Chitinophagia</taxon>
        <taxon>Chitinophagales</taxon>
        <taxon>Chitinophagaceae</taxon>
        <taxon>Compostibacter</taxon>
    </lineage>
</organism>
<dbReference type="SUPFAM" id="SSF53383">
    <property type="entry name" value="PLP-dependent transferases"/>
    <property type="match status" value="1"/>
</dbReference>
<reference evidence="7" key="1">
    <citation type="journal article" date="2019" name="Int. J. Syst. Evol. Microbiol.">
        <title>The Global Catalogue of Microorganisms (GCM) 10K type strain sequencing project: providing services to taxonomists for standard genome sequencing and annotation.</title>
        <authorList>
            <consortium name="The Broad Institute Genomics Platform"/>
            <consortium name="The Broad Institute Genome Sequencing Center for Infectious Disease"/>
            <person name="Wu L."/>
            <person name="Ma J."/>
        </authorList>
    </citation>
    <scope>NUCLEOTIDE SEQUENCE [LARGE SCALE GENOMIC DNA]</scope>
    <source>
        <strain evidence="7">JCM 17664</strain>
    </source>
</reference>
<gene>
    <name evidence="6" type="ORF">GCM10023143_20970</name>
</gene>
<dbReference type="InterPro" id="IPR015424">
    <property type="entry name" value="PyrdxlP-dep_Trfase"/>
</dbReference>
<evidence type="ECO:0000256" key="2">
    <source>
        <dbReference type="ARBA" id="ARBA00022576"/>
    </source>
</evidence>
<comment type="cofactor">
    <cofactor evidence="1 4">
        <name>pyridoxal 5'-phosphate</name>
        <dbReference type="ChEBI" id="CHEBI:597326"/>
    </cofactor>
</comment>
<evidence type="ECO:0000256" key="3">
    <source>
        <dbReference type="ARBA" id="ARBA00022679"/>
    </source>
</evidence>
<evidence type="ECO:0000313" key="6">
    <source>
        <dbReference type="EMBL" id="GAA4311745.1"/>
    </source>
</evidence>
<feature type="domain" description="Aminotransferase class I/classII large" evidence="5">
    <location>
        <begin position="33"/>
        <end position="382"/>
    </location>
</feature>
<dbReference type="InterPro" id="IPR015421">
    <property type="entry name" value="PyrdxlP-dep_Trfase_major"/>
</dbReference>
<dbReference type="RefSeq" id="WP_344978991.1">
    <property type="nucleotide sequence ID" value="NZ_BAABFN010000005.1"/>
</dbReference>
<dbReference type="PANTHER" id="PTHR42832:SF3">
    <property type="entry name" value="L-GLUTAMINE--4-(METHYLSULFANYL)-2-OXOBUTANOATE AMINOTRANSFERASE"/>
    <property type="match status" value="1"/>
</dbReference>
<dbReference type="InterPro" id="IPR015422">
    <property type="entry name" value="PyrdxlP-dep_Trfase_small"/>
</dbReference>
<dbReference type="EMBL" id="BAABFN010000005">
    <property type="protein sequence ID" value="GAA4311745.1"/>
    <property type="molecule type" value="Genomic_DNA"/>
</dbReference>
<sequence>MNPSVAKRLQHTSEYYFSRKLREIDTLKKQGKPIINLGIGSPDQPPHESVIRALQDRAAEPGNHAYQSYKGAPALRQAFAGWYQKYYGVDLDPETEILPLIGSKEGIMHICMTFLDEGDEVLVPNPGYPTYRSAVQLTGAVCVDYDLREENGWLPDLKALAAQDLSRVKLMWVNYPHMPTGARADKSFFAELVAFAREHDILLCHDNPYSFILNEQPASLLAVEGAKDVALELNSLSKSHNMAGWRIGMIGGRSDLLAEVLRFKSNMDSGMFLPLQLAAAKALGLDEQWYRSLNEMYAARRTQAYALLDNLDCCYDKGQSGLFVWARVPEHYADGYALSDELLYQADVFVTPGGIFGTNGNDYIRISLCCPSETLQEATRRIREKLHQGSPDKNDHQQKEV</sequence>
<dbReference type="InterPro" id="IPR004838">
    <property type="entry name" value="NHTrfase_class1_PyrdxlP-BS"/>
</dbReference>
<comment type="similarity">
    <text evidence="4">Belongs to the class-I pyridoxal-phosphate-dependent aminotransferase family.</text>
</comment>
<dbReference type="Gene3D" id="3.40.640.10">
    <property type="entry name" value="Type I PLP-dependent aspartate aminotransferase-like (Major domain)"/>
    <property type="match status" value="1"/>
</dbReference>
<dbReference type="InterPro" id="IPR050881">
    <property type="entry name" value="LL-DAP_aminotransferase"/>
</dbReference>
<accession>A0ABP8FVD6</accession>
<dbReference type="EC" id="2.6.1.-" evidence="4"/>
<keyword evidence="2 4" id="KW-0032">Aminotransferase</keyword>
<evidence type="ECO:0000313" key="7">
    <source>
        <dbReference type="Proteomes" id="UP001501207"/>
    </source>
</evidence>
<dbReference type="PANTHER" id="PTHR42832">
    <property type="entry name" value="AMINO ACID AMINOTRANSFERASE"/>
    <property type="match status" value="1"/>
</dbReference>
<dbReference type="Pfam" id="PF00155">
    <property type="entry name" value="Aminotran_1_2"/>
    <property type="match status" value="1"/>
</dbReference>
<dbReference type="Gene3D" id="3.90.1150.10">
    <property type="entry name" value="Aspartate Aminotransferase, domain 1"/>
    <property type="match status" value="1"/>
</dbReference>
<dbReference type="CDD" id="cd00609">
    <property type="entry name" value="AAT_like"/>
    <property type="match status" value="1"/>
</dbReference>
<dbReference type="InterPro" id="IPR004839">
    <property type="entry name" value="Aminotransferase_I/II_large"/>
</dbReference>
<comment type="caution">
    <text evidence="6">The sequence shown here is derived from an EMBL/GenBank/DDBJ whole genome shotgun (WGS) entry which is preliminary data.</text>
</comment>
<protein>
    <recommendedName>
        <fullName evidence="4">Aminotransferase</fullName>
        <ecNumber evidence="4">2.6.1.-</ecNumber>
    </recommendedName>
</protein>
<dbReference type="Proteomes" id="UP001501207">
    <property type="component" value="Unassembled WGS sequence"/>
</dbReference>
<keyword evidence="3 4" id="KW-0808">Transferase</keyword>
<keyword evidence="7" id="KW-1185">Reference proteome</keyword>
<proteinExistence type="inferred from homology"/>
<name>A0ABP8FVD6_9BACT</name>
<dbReference type="GO" id="GO:0008483">
    <property type="term" value="F:transaminase activity"/>
    <property type="evidence" value="ECO:0007669"/>
    <property type="project" value="UniProtKB-KW"/>
</dbReference>
<dbReference type="PROSITE" id="PS00105">
    <property type="entry name" value="AA_TRANSFER_CLASS_1"/>
    <property type="match status" value="1"/>
</dbReference>
<evidence type="ECO:0000256" key="4">
    <source>
        <dbReference type="RuleBase" id="RU000481"/>
    </source>
</evidence>
<evidence type="ECO:0000256" key="1">
    <source>
        <dbReference type="ARBA" id="ARBA00001933"/>
    </source>
</evidence>